<dbReference type="PROSITE" id="PS51318">
    <property type="entry name" value="TAT"/>
    <property type="match status" value="1"/>
</dbReference>
<dbReference type="InterPro" id="IPR006311">
    <property type="entry name" value="TAT_signal"/>
</dbReference>
<proteinExistence type="predicted"/>
<protein>
    <recommendedName>
        <fullName evidence="3">ABC transporter substrate-binding protein</fullName>
    </recommendedName>
</protein>
<dbReference type="InterPro" id="IPR006059">
    <property type="entry name" value="SBP"/>
</dbReference>
<dbReference type="RefSeq" id="WP_189362053.1">
    <property type="nucleotide sequence ID" value="NZ_MCIF01000002.1"/>
</dbReference>
<dbReference type="PANTHER" id="PTHR43649:SF12">
    <property type="entry name" value="DIACETYLCHITOBIOSE BINDING PROTEIN DASA"/>
    <property type="match status" value="1"/>
</dbReference>
<dbReference type="Proteomes" id="UP000248706">
    <property type="component" value="Unassembled WGS sequence"/>
</dbReference>
<dbReference type="Gene3D" id="3.40.190.10">
    <property type="entry name" value="Periplasmic binding protein-like II"/>
    <property type="match status" value="1"/>
</dbReference>
<dbReference type="AlphaFoldDB" id="A0A328VNA6"/>
<dbReference type="SUPFAM" id="SSF53850">
    <property type="entry name" value="Periplasmic binding protein-like II"/>
    <property type="match status" value="1"/>
</dbReference>
<comment type="caution">
    <text evidence="1">The sequence shown here is derived from an EMBL/GenBank/DDBJ whole genome shotgun (WGS) entry which is preliminary data.</text>
</comment>
<name>A0A328VNA6_9CHLR</name>
<dbReference type="InterPro" id="IPR050490">
    <property type="entry name" value="Bact_solute-bd_prot1"/>
</dbReference>
<keyword evidence="2" id="KW-1185">Reference proteome</keyword>
<sequence length="564" mass="60961">MDDETRTLLEPLLASEGTLTRRQLLRAAAAGSVALAGGALLAACGGSSSNTVVNVTFLTNGWPGDAMPTADQQKGNITLKAYADALADWLKKNPGVKIKHTDTNIWSQSAVTQAIAAGTAPTWFEGNILGSFINNVVRSAFARGLAADVTDLVVSTRLESQLTDIYLPVYRSWKVNGRYYGTPGGYGAGDGMYFRRDLIQQNGLVEPTPGWTWSDFRKLAKALTSANMKGAALQFYVFDQSLQANGLNSGATGYGGLGLEPTPSNAWPWRYNLTPWLSQYEQVIENWRGMYFTDKSITSSLSTGDSDVAQAFARGDVAMMANNTGFFTRPVTDPTSAINIAVKVGKPFEEVVGWISHPIGYLGSFGATQAGSAIGSIDPHLQRNKPALAKAFDFLVQFIIGEELVKQRQEIYKVTHDLKDVFLEVPPMSKLQINYGINGTAEQAWGKLTMQAVNAAAAIPQLPDPGLYFPAEQNPGPTGDAWNDANSGLAYTQDSIPAVLMKLQNVQNAQFASLSSSVSKDTFIASAKKFFADLDAFWARYAPLYSAELFHPWYVQKVLPALGG</sequence>
<reference evidence="1 2" key="1">
    <citation type="submission" date="2016-08" db="EMBL/GenBank/DDBJ databases">
        <title>Analysis of Carbohydrate Active Enzymes in Thermogemmatispora T81 Reveals Carbohydrate Degradation Ability.</title>
        <authorList>
            <person name="Tomazini A."/>
            <person name="Lal S."/>
            <person name="Stott M."/>
            <person name="Henrissat B."/>
            <person name="Polikarpov I."/>
            <person name="Sparling R."/>
            <person name="Levin D.B."/>
        </authorList>
    </citation>
    <scope>NUCLEOTIDE SEQUENCE [LARGE SCALE GENOMIC DNA]</scope>
    <source>
        <strain evidence="1 2">T81</strain>
    </source>
</reference>
<dbReference type="Pfam" id="PF13416">
    <property type="entry name" value="SBP_bac_8"/>
    <property type="match status" value="1"/>
</dbReference>
<accession>A0A328VNA6</accession>
<organism evidence="1 2">
    <name type="scientific">Thermogemmatispora tikiterensis</name>
    <dbReference type="NCBI Taxonomy" id="1825093"/>
    <lineage>
        <taxon>Bacteria</taxon>
        <taxon>Bacillati</taxon>
        <taxon>Chloroflexota</taxon>
        <taxon>Ktedonobacteria</taxon>
        <taxon>Thermogemmatisporales</taxon>
        <taxon>Thermogemmatisporaceae</taxon>
        <taxon>Thermogemmatispora</taxon>
    </lineage>
</organism>
<dbReference type="PANTHER" id="PTHR43649">
    <property type="entry name" value="ARABINOSE-BINDING PROTEIN-RELATED"/>
    <property type="match status" value="1"/>
</dbReference>
<evidence type="ECO:0000313" key="2">
    <source>
        <dbReference type="Proteomes" id="UP000248706"/>
    </source>
</evidence>
<evidence type="ECO:0000313" key="1">
    <source>
        <dbReference type="EMBL" id="RAQ97682.1"/>
    </source>
</evidence>
<evidence type="ECO:0008006" key="3">
    <source>
        <dbReference type="Google" id="ProtNLM"/>
    </source>
</evidence>
<dbReference type="EMBL" id="MCIF01000002">
    <property type="protein sequence ID" value="RAQ97682.1"/>
    <property type="molecule type" value="Genomic_DNA"/>
</dbReference>
<gene>
    <name evidence="1" type="ORF">A4R35_19240</name>
</gene>